<evidence type="ECO:0000256" key="1">
    <source>
        <dbReference type="ARBA" id="ARBA00006226"/>
    </source>
</evidence>
<dbReference type="EMBL" id="PISP01000005">
    <property type="protein sequence ID" value="PKD42846.1"/>
    <property type="molecule type" value="Genomic_DNA"/>
</dbReference>
<reference evidence="3 4" key="1">
    <citation type="submission" date="2017-11" db="EMBL/GenBank/DDBJ databases">
        <title>Rhodohalobacter 15182 sp. nov., isolated from a salt lake.</title>
        <authorList>
            <person name="Han S."/>
        </authorList>
    </citation>
    <scope>NUCLEOTIDE SEQUENCE [LARGE SCALE GENOMIC DNA]</scope>
    <source>
        <strain evidence="3 4">15182</strain>
    </source>
</reference>
<dbReference type="AlphaFoldDB" id="A0A2N0VF73"/>
<dbReference type="InterPro" id="IPR051803">
    <property type="entry name" value="TA_system_RelE-like_toxin"/>
</dbReference>
<dbReference type="Gene3D" id="3.30.2310.20">
    <property type="entry name" value="RelE-like"/>
    <property type="match status" value="1"/>
</dbReference>
<keyword evidence="4" id="KW-1185">Reference proteome</keyword>
<protein>
    <submittedName>
        <fullName evidence="3">Type II toxin-antitoxin system RelE/ParE family toxin</fullName>
    </submittedName>
</protein>
<dbReference type="OrthoDB" id="5574284at2"/>
<proteinExistence type="inferred from homology"/>
<dbReference type="InterPro" id="IPR007712">
    <property type="entry name" value="RelE/ParE_toxin"/>
</dbReference>
<comment type="caution">
    <text evidence="3">The sequence shown here is derived from an EMBL/GenBank/DDBJ whole genome shotgun (WGS) entry which is preliminary data.</text>
</comment>
<dbReference type="Proteomes" id="UP000233398">
    <property type="component" value="Unassembled WGS sequence"/>
</dbReference>
<accession>A0A2N0VF73</accession>
<name>A0A2N0VF73_9BACT</name>
<evidence type="ECO:0000313" key="4">
    <source>
        <dbReference type="Proteomes" id="UP000233398"/>
    </source>
</evidence>
<evidence type="ECO:0000313" key="3">
    <source>
        <dbReference type="EMBL" id="PKD42846.1"/>
    </source>
</evidence>
<gene>
    <name evidence="3" type="ORF">CWD77_13425</name>
</gene>
<sequence length="101" mass="12061">MRVFWTEKSEDQLDKIYAYIALDSPFYARQTLRKIISQAEKAAVSPLSGRIVPEMNQEEIREVFHHPYRIIYYLNFSKERIEVLSVLHQARDFNRNSPLED</sequence>
<keyword evidence="2" id="KW-1277">Toxin-antitoxin system</keyword>
<dbReference type="InterPro" id="IPR035093">
    <property type="entry name" value="RelE/ParE_toxin_dom_sf"/>
</dbReference>
<evidence type="ECO:0000256" key="2">
    <source>
        <dbReference type="ARBA" id="ARBA00022649"/>
    </source>
</evidence>
<comment type="similarity">
    <text evidence="1">Belongs to the RelE toxin family.</text>
</comment>
<dbReference type="Pfam" id="PF05016">
    <property type="entry name" value="ParE_toxin"/>
    <property type="match status" value="1"/>
</dbReference>
<dbReference type="PANTHER" id="PTHR33755">
    <property type="entry name" value="TOXIN PARE1-RELATED"/>
    <property type="match status" value="1"/>
</dbReference>
<dbReference type="PANTHER" id="PTHR33755:SF5">
    <property type="entry name" value="TYPE II TOXIN-ANTITOXIN SYSTEM RELE_PARE FAMILY TOXIN"/>
    <property type="match status" value="1"/>
</dbReference>
<dbReference type="RefSeq" id="WP_101074097.1">
    <property type="nucleotide sequence ID" value="NZ_PISP01000005.1"/>
</dbReference>
<organism evidence="3 4">
    <name type="scientific">Rhodohalobacter barkolensis</name>
    <dbReference type="NCBI Taxonomy" id="2053187"/>
    <lineage>
        <taxon>Bacteria</taxon>
        <taxon>Pseudomonadati</taxon>
        <taxon>Balneolota</taxon>
        <taxon>Balneolia</taxon>
        <taxon>Balneolales</taxon>
        <taxon>Balneolaceae</taxon>
        <taxon>Rhodohalobacter</taxon>
    </lineage>
</organism>